<protein>
    <submittedName>
        <fullName evidence="1">Flavin mononucleotide-binding protein</fullName>
    </submittedName>
</protein>
<dbReference type="Proteomes" id="UP000319204">
    <property type="component" value="Unassembled WGS sequence"/>
</dbReference>
<dbReference type="RefSeq" id="WP_151891162.1">
    <property type="nucleotide sequence ID" value="NZ_VNIK02000010.1"/>
</dbReference>
<dbReference type="SUPFAM" id="SSF50475">
    <property type="entry name" value="FMN-binding split barrel"/>
    <property type="match status" value="1"/>
</dbReference>
<organism evidence="1 2">
    <name type="scientific">Flagellimonas hadalis</name>
    <dbReference type="NCBI Taxonomy" id="2597517"/>
    <lineage>
        <taxon>Bacteria</taxon>
        <taxon>Pseudomonadati</taxon>
        <taxon>Bacteroidota</taxon>
        <taxon>Flavobacteriia</taxon>
        <taxon>Flavobacteriales</taxon>
        <taxon>Flavobacteriaceae</taxon>
        <taxon>Flagellimonas</taxon>
    </lineage>
</organism>
<dbReference type="AlphaFoldDB" id="A0A5N5IQC3"/>
<comment type="caution">
    <text evidence="1">The sequence shown here is derived from an EMBL/GenBank/DDBJ whole genome shotgun (WGS) entry which is preliminary data.</text>
</comment>
<accession>A0A5N5IQC3</accession>
<keyword evidence="2" id="KW-1185">Reference proteome</keyword>
<dbReference type="InterPro" id="IPR024747">
    <property type="entry name" value="Pyridox_Oxase-rel"/>
</dbReference>
<name>A0A5N5IQC3_9FLAO</name>
<dbReference type="OrthoDB" id="9794935at2"/>
<evidence type="ECO:0000313" key="2">
    <source>
        <dbReference type="Proteomes" id="UP000319204"/>
    </source>
</evidence>
<dbReference type="InterPro" id="IPR012349">
    <property type="entry name" value="Split_barrel_FMN-bd"/>
</dbReference>
<gene>
    <name evidence="1" type="ORF">FOT42_014025</name>
</gene>
<sequence>MGMIIDLEPIKCNALLTDNYVGRLAYIADHEPHVVPSTYFFDADQGCILCFASNGHRINALRKCNKVSFQVDRIESFRHWQSVQVHGTYQELAGDRAKECLKRFAEGVERTIDHKNAERPHFLSHFSGRLQEAEMPVVYRIAVTKITGKSVENFT</sequence>
<proteinExistence type="predicted"/>
<dbReference type="Gene3D" id="2.30.110.10">
    <property type="entry name" value="Electron Transport, Fmn-binding Protein, Chain A"/>
    <property type="match status" value="1"/>
</dbReference>
<dbReference type="EMBL" id="VNIK02000010">
    <property type="protein sequence ID" value="KAB5486107.1"/>
    <property type="molecule type" value="Genomic_DNA"/>
</dbReference>
<reference evidence="1" key="1">
    <citation type="submission" date="2019-10" db="EMBL/GenBank/DDBJ databases">
        <title>Muricauda hadale sp. nov., a piezophilic bacterium isolated from hadopelagic water of the Mariana Trench.</title>
        <authorList>
            <person name="Wei Y."/>
        </authorList>
    </citation>
    <scope>NUCLEOTIDE SEQUENCE [LARGE SCALE GENOMIC DNA]</scope>
    <source>
        <strain evidence="1">MT-229</strain>
    </source>
</reference>
<evidence type="ECO:0000313" key="1">
    <source>
        <dbReference type="EMBL" id="KAB5486107.1"/>
    </source>
</evidence>
<dbReference type="Pfam" id="PF12900">
    <property type="entry name" value="Pyridox_ox_2"/>
    <property type="match status" value="1"/>
</dbReference>